<dbReference type="Proteomes" id="UP000682403">
    <property type="component" value="Unassembled WGS sequence"/>
</dbReference>
<dbReference type="InterPro" id="IPR034660">
    <property type="entry name" value="DinB/YfiT-like"/>
</dbReference>
<accession>A0ABS5LJR4</accession>
<sequence>MESLEDVDFAKAYEHPLPDALSIWEIVLHVAATNETVTKRLHGVPATMTPEEDWASIETADAGSWQTAP</sequence>
<comment type="caution">
    <text evidence="1">The sequence shown here is derived from an EMBL/GenBank/DDBJ whole genome shotgun (WGS) entry which is preliminary data.</text>
</comment>
<dbReference type="SUPFAM" id="SSF109854">
    <property type="entry name" value="DinB/YfiT-like putative metalloenzymes"/>
    <property type="match status" value="1"/>
</dbReference>
<name>A0ABS5LJR4_9BACI</name>
<dbReference type="RefSeq" id="WP_211561800.1">
    <property type="nucleotide sequence ID" value="NZ_JAGVRK010000001.1"/>
</dbReference>
<dbReference type="Gene3D" id="1.20.120.450">
    <property type="entry name" value="dinb family like domain"/>
    <property type="match status" value="1"/>
</dbReference>
<dbReference type="EMBL" id="JAGVRK010000001">
    <property type="protein sequence ID" value="MBS2970991.1"/>
    <property type="molecule type" value="Genomic_DNA"/>
</dbReference>
<protein>
    <recommendedName>
        <fullName evidence="3">DinB-like domain-containing protein</fullName>
    </recommendedName>
</protein>
<evidence type="ECO:0000313" key="1">
    <source>
        <dbReference type="EMBL" id="MBS2970991.1"/>
    </source>
</evidence>
<keyword evidence="2" id="KW-1185">Reference proteome</keyword>
<evidence type="ECO:0000313" key="2">
    <source>
        <dbReference type="Proteomes" id="UP000682403"/>
    </source>
</evidence>
<gene>
    <name evidence="1" type="ORF">J9317_19800</name>
</gene>
<organism evidence="1 2">
    <name type="scientific">Metabacillus flavus</name>
    <dbReference type="NCBI Taxonomy" id="2823519"/>
    <lineage>
        <taxon>Bacteria</taxon>
        <taxon>Bacillati</taxon>
        <taxon>Bacillota</taxon>
        <taxon>Bacilli</taxon>
        <taxon>Bacillales</taxon>
        <taxon>Bacillaceae</taxon>
        <taxon>Metabacillus</taxon>
    </lineage>
</organism>
<proteinExistence type="predicted"/>
<reference evidence="1 2" key="1">
    <citation type="submission" date="2021-04" db="EMBL/GenBank/DDBJ databases">
        <title>Metabacillus sp. strain KIGAM252 whole genome sequence.</title>
        <authorList>
            <person name="Seo M.-J."/>
            <person name="Cho E.-S."/>
            <person name="Hwang C.Y."/>
            <person name="Yoon D.J."/>
        </authorList>
    </citation>
    <scope>NUCLEOTIDE SEQUENCE [LARGE SCALE GENOMIC DNA]</scope>
    <source>
        <strain evidence="1 2">KIGAM252</strain>
    </source>
</reference>
<evidence type="ECO:0008006" key="3">
    <source>
        <dbReference type="Google" id="ProtNLM"/>
    </source>
</evidence>